<dbReference type="Proteomes" id="UP000598297">
    <property type="component" value="Unassembled WGS sequence"/>
</dbReference>
<dbReference type="RefSeq" id="WP_161703587.1">
    <property type="nucleotide sequence ID" value="NZ_JAAAHS010000350.1"/>
</dbReference>
<dbReference type="InterPro" id="IPR013189">
    <property type="entry name" value="Glyco_hydro_32_C"/>
</dbReference>
<dbReference type="OrthoDB" id="9776657at2"/>
<dbReference type="AlphaFoldDB" id="A0A964UW74"/>
<comment type="similarity">
    <text evidence="1 4">Belongs to the glycosyl hydrolase 32 family.</text>
</comment>
<dbReference type="PROSITE" id="PS51318">
    <property type="entry name" value="TAT"/>
    <property type="match status" value="1"/>
</dbReference>
<dbReference type="GO" id="GO:0004575">
    <property type="term" value="F:sucrose alpha-glucosidase activity"/>
    <property type="evidence" value="ECO:0007669"/>
    <property type="project" value="TreeGrafter"/>
</dbReference>
<keyword evidence="5" id="KW-0732">Signal</keyword>
<evidence type="ECO:0000256" key="3">
    <source>
        <dbReference type="ARBA" id="ARBA00023295"/>
    </source>
</evidence>
<protein>
    <submittedName>
        <fullName evidence="8">Glycoside hydrolase family 32 protein</fullName>
    </submittedName>
</protein>
<dbReference type="Gene3D" id="2.60.120.560">
    <property type="entry name" value="Exo-inulinase, domain 1"/>
    <property type="match status" value="1"/>
</dbReference>
<reference evidence="8" key="1">
    <citation type="submission" date="2020-01" db="EMBL/GenBank/DDBJ databases">
        <title>Whole-genome analyses of novel actinobacteria.</title>
        <authorList>
            <person name="Sahin N."/>
        </authorList>
    </citation>
    <scope>NUCLEOTIDE SEQUENCE</scope>
    <source>
        <strain evidence="8">YC537</strain>
    </source>
</reference>
<keyword evidence="3 4" id="KW-0326">Glycosidase</keyword>
<evidence type="ECO:0000259" key="6">
    <source>
        <dbReference type="Pfam" id="PF00251"/>
    </source>
</evidence>
<proteinExistence type="inferred from homology"/>
<dbReference type="Gene3D" id="2.115.10.20">
    <property type="entry name" value="Glycosyl hydrolase domain, family 43"/>
    <property type="match status" value="1"/>
</dbReference>
<dbReference type="InterPro" id="IPR006311">
    <property type="entry name" value="TAT_signal"/>
</dbReference>
<dbReference type="Pfam" id="PF00251">
    <property type="entry name" value="Glyco_hydro_32N"/>
    <property type="match status" value="1"/>
</dbReference>
<organism evidence="8 9">
    <name type="scientific">Streptomyces boluensis</name>
    <dbReference type="NCBI Taxonomy" id="1775135"/>
    <lineage>
        <taxon>Bacteria</taxon>
        <taxon>Bacillati</taxon>
        <taxon>Actinomycetota</taxon>
        <taxon>Actinomycetes</taxon>
        <taxon>Kitasatosporales</taxon>
        <taxon>Streptomycetaceae</taxon>
        <taxon>Streptomyces</taxon>
    </lineage>
</organism>
<dbReference type="InterPro" id="IPR013320">
    <property type="entry name" value="ConA-like_dom_sf"/>
</dbReference>
<dbReference type="SUPFAM" id="SSF49899">
    <property type="entry name" value="Concanavalin A-like lectins/glucanases"/>
    <property type="match status" value="1"/>
</dbReference>
<feature type="domain" description="Glycosyl hydrolase family 32 N-terminal" evidence="6">
    <location>
        <begin position="47"/>
        <end position="350"/>
    </location>
</feature>
<evidence type="ECO:0000313" key="8">
    <source>
        <dbReference type="EMBL" id="NBE55651.1"/>
    </source>
</evidence>
<feature type="domain" description="Glycosyl hydrolase family 32 C-terminal" evidence="7">
    <location>
        <begin position="381"/>
        <end position="512"/>
    </location>
</feature>
<evidence type="ECO:0000256" key="4">
    <source>
        <dbReference type="RuleBase" id="RU362110"/>
    </source>
</evidence>
<evidence type="ECO:0000256" key="5">
    <source>
        <dbReference type="SAM" id="SignalP"/>
    </source>
</evidence>
<dbReference type="SUPFAM" id="SSF75005">
    <property type="entry name" value="Arabinanase/levansucrase/invertase"/>
    <property type="match status" value="1"/>
</dbReference>
<sequence length="517" mass="56832">MRAMSRRTLMQAAAAGAVVAAVPAAVAAAEGGANSRKSADSYRSEYHFTVPDQWKNDPQRPIWIDGEYLYYYLYNADYLAGGTTTGTAWRLATSKDLVSFTDRGIAVPKDTTPNGDVWSGCAVVDTDNTAGFGAGAVVVLATMAPDETNSQAQYLWYSTDKGRTFKNHGLDPALANPGVQDFRDPKVIRDEERDRWVMVLAEGTKVGFYHSDNLKEWTSVGGFVKEGIGLLECPDLFRIRTAEGTWKWVLAVSANGKAAGLPNTYAYWTGGFDGTTFTPDAPEPLWLDHGFDWYGAVTWEKRAADGAVDPAVRYAIGWMNNWDYPNTTPTIDADGFNGTDSIVREVTLHRGPSGAYELRSRPVAALDQHVTRTVDLGDVEVDGQLVLDYTGTAYELRTEITWDQLTGAGVQLRRSGDGSRHIDAGFHGDYAYVNRRGAANPDTSGKYQESKTPFDPAARRITLRVLVDRTTVEMYVDDGRYTHSMEAFPYLTDTGLALYSVDGKAVFRNTVVREFGV</sequence>
<dbReference type="CDD" id="cd18622">
    <property type="entry name" value="GH32_Inu-like"/>
    <property type="match status" value="1"/>
</dbReference>
<accession>A0A964UW74</accession>
<keyword evidence="9" id="KW-1185">Reference proteome</keyword>
<dbReference type="PANTHER" id="PTHR42800:SF1">
    <property type="entry name" value="EXOINULINASE INUD (AFU_ORTHOLOGUE AFUA_5G00480)"/>
    <property type="match status" value="1"/>
</dbReference>
<dbReference type="InterPro" id="IPR001362">
    <property type="entry name" value="Glyco_hydro_32"/>
</dbReference>
<dbReference type="InterPro" id="IPR023296">
    <property type="entry name" value="Glyco_hydro_beta-prop_sf"/>
</dbReference>
<evidence type="ECO:0000256" key="2">
    <source>
        <dbReference type="ARBA" id="ARBA00022801"/>
    </source>
</evidence>
<dbReference type="EMBL" id="JAAAHS010000350">
    <property type="protein sequence ID" value="NBE55651.1"/>
    <property type="molecule type" value="Genomic_DNA"/>
</dbReference>
<evidence type="ECO:0000259" key="7">
    <source>
        <dbReference type="Pfam" id="PF08244"/>
    </source>
</evidence>
<dbReference type="InterPro" id="IPR013148">
    <property type="entry name" value="Glyco_hydro_32_N"/>
</dbReference>
<name>A0A964UW74_9ACTN</name>
<evidence type="ECO:0000313" key="9">
    <source>
        <dbReference type="Proteomes" id="UP000598297"/>
    </source>
</evidence>
<feature type="chain" id="PRO_5038520207" evidence="5">
    <location>
        <begin position="21"/>
        <end position="517"/>
    </location>
</feature>
<evidence type="ECO:0000256" key="1">
    <source>
        <dbReference type="ARBA" id="ARBA00009902"/>
    </source>
</evidence>
<gene>
    <name evidence="8" type="ORF">GUY60_30315</name>
</gene>
<comment type="caution">
    <text evidence="8">The sequence shown here is derived from an EMBL/GenBank/DDBJ whole genome shotgun (WGS) entry which is preliminary data.</text>
</comment>
<dbReference type="GO" id="GO:0005987">
    <property type="term" value="P:sucrose catabolic process"/>
    <property type="evidence" value="ECO:0007669"/>
    <property type="project" value="TreeGrafter"/>
</dbReference>
<dbReference type="PANTHER" id="PTHR42800">
    <property type="entry name" value="EXOINULINASE INUD (AFU_ORTHOLOGUE AFUA_5G00480)"/>
    <property type="match status" value="1"/>
</dbReference>
<dbReference type="GO" id="GO:0005737">
    <property type="term" value="C:cytoplasm"/>
    <property type="evidence" value="ECO:0007669"/>
    <property type="project" value="TreeGrafter"/>
</dbReference>
<dbReference type="Pfam" id="PF08244">
    <property type="entry name" value="Glyco_hydro_32C"/>
    <property type="match status" value="1"/>
</dbReference>
<keyword evidence="2 4" id="KW-0378">Hydrolase</keyword>
<dbReference type="SMART" id="SM00640">
    <property type="entry name" value="Glyco_32"/>
    <property type="match status" value="1"/>
</dbReference>
<feature type="signal peptide" evidence="5">
    <location>
        <begin position="1"/>
        <end position="20"/>
    </location>
</feature>